<dbReference type="AlphaFoldDB" id="A0A444YZ90"/>
<reference evidence="2 3" key="1">
    <citation type="submission" date="2019-01" db="EMBL/GenBank/DDBJ databases">
        <title>Sequencing of cultivated peanut Arachis hypogaea provides insights into genome evolution and oil improvement.</title>
        <authorList>
            <person name="Chen X."/>
        </authorList>
    </citation>
    <scope>NUCLEOTIDE SEQUENCE [LARGE SCALE GENOMIC DNA]</scope>
    <source>
        <strain evidence="3">cv. Fuhuasheng</strain>
        <tissue evidence="2">Leaves</tissue>
    </source>
</reference>
<accession>A0A444YZ90</accession>
<proteinExistence type="predicted"/>
<evidence type="ECO:0000313" key="3">
    <source>
        <dbReference type="Proteomes" id="UP000289738"/>
    </source>
</evidence>
<dbReference type="InterPro" id="IPR038718">
    <property type="entry name" value="SNF2-like_sf"/>
</dbReference>
<organism evidence="2 3">
    <name type="scientific">Arachis hypogaea</name>
    <name type="common">Peanut</name>
    <dbReference type="NCBI Taxonomy" id="3818"/>
    <lineage>
        <taxon>Eukaryota</taxon>
        <taxon>Viridiplantae</taxon>
        <taxon>Streptophyta</taxon>
        <taxon>Embryophyta</taxon>
        <taxon>Tracheophyta</taxon>
        <taxon>Spermatophyta</taxon>
        <taxon>Magnoliopsida</taxon>
        <taxon>eudicotyledons</taxon>
        <taxon>Gunneridae</taxon>
        <taxon>Pentapetalae</taxon>
        <taxon>rosids</taxon>
        <taxon>fabids</taxon>
        <taxon>Fabales</taxon>
        <taxon>Fabaceae</taxon>
        <taxon>Papilionoideae</taxon>
        <taxon>50 kb inversion clade</taxon>
        <taxon>dalbergioids sensu lato</taxon>
        <taxon>Dalbergieae</taxon>
        <taxon>Pterocarpus clade</taxon>
        <taxon>Arachis</taxon>
    </lineage>
</organism>
<name>A0A444YZ90_ARAHY</name>
<dbReference type="STRING" id="3818.A0A444YZ90"/>
<keyword evidence="3" id="KW-1185">Reference proteome</keyword>
<feature type="transmembrane region" description="Helical" evidence="1">
    <location>
        <begin position="45"/>
        <end position="64"/>
    </location>
</feature>
<evidence type="ECO:0000313" key="2">
    <source>
        <dbReference type="EMBL" id="RYR07252.1"/>
    </source>
</evidence>
<protein>
    <submittedName>
        <fullName evidence="2">Uncharacterized protein</fullName>
    </submittedName>
</protein>
<keyword evidence="1" id="KW-0812">Transmembrane</keyword>
<evidence type="ECO:0000256" key="1">
    <source>
        <dbReference type="SAM" id="Phobius"/>
    </source>
</evidence>
<dbReference type="Proteomes" id="UP000289738">
    <property type="component" value="Chromosome B05"/>
</dbReference>
<keyword evidence="1" id="KW-1133">Transmembrane helix</keyword>
<gene>
    <name evidence="2" type="ORF">Ahy_B05g074571</name>
</gene>
<dbReference type="EMBL" id="SDMP01000015">
    <property type="protein sequence ID" value="RYR07252.1"/>
    <property type="molecule type" value="Genomic_DNA"/>
</dbReference>
<dbReference type="Gene3D" id="3.40.50.10810">
    <property type="entry name" value="Tandem AAA-ATPase domain"/>
    <property type="match status" value="1"/>
</dbReference>
<keyword evidence="1" id="KW-0472">Membrane</keyword>
<sequence length="298" mass="33860">MVIQAVCVSATKGTKITAVILPTVANQIKKRAKSPKCPVTHSTKFRALKTTTVIFFFFSPYFFFFSHLCRTTPVKILSLFLFPCLLPSLSRRWLPFSTAVTIFFSSLQSRTVALSLAPASLISSRRIRTEPLQFQRVTEQRLVTATASLSPMLLLCSLTQLSLAYISGDNCNIQTMQAASLSQTFIINKTPQLQVARCKHRVDEFIIPTMNFTHLPPSWKLRHAAQPLIEISLNDQRRNMQGQQVCQQYEFYNDKKLGKPIKFNALLTTYEVVLKDKVVLSKIRWSYLMCSLILISQV</sequence>
<comment type="caution">
    <text evidence="2">The sequence shown here is derived from an EMBL/GenBank/DDBJ whole genome shotgun (WGS) entry which is preliminary data.</text>
</comment>